<dbReference type="SUPFAM" id="SSF53448">
    <property type="entry name" value="Nucleotide-diphospho-sugar transferases"/>
    <property type="match status" value="1"/>
</dbReference>
<reference evidence="1 2" key="1">
    <citation type="submission" date="2022-08" db="EMBL/GenBank/DDBJ databases">
        <title>Proteogenomics of the novel Dehalobacterium formicoaceticum strain EZ94 highlights a key role of methyltransferases during anaerobic dichloromethane degradation.</title>
        <authorList>
            <person name="Wasmund K."/>
        </authorList>
    </citation>
    <scope>NUCLEOTIDE SEQUENCE [LARGE SCALE GENOMIC DNA]</scope>
    <source>
        <strain evidence="1 2">EZ94</strain>
    </source>
</reference>
<evidence type="ECO:0000313" key="1">
    <source>
        <dbReference type="EMBL" id="MCR6546204.1"/>
    </source>
</evidence>
<dbReference type="RefSeq" id="WP_257913687.1">
    <property type="nucleotide sequence ID" value="NZ_JANPWE010000005.1"/>
</dbReference>
<dbReference type="Proteomes" id="UP001524944">
    <property type="component" value="Unassembled WGS sequence"/>
</dbReference>
<organism evidence="1 2">
    <name type="scientific">Dehalobacterium formicoaceticum</name>
    <dbReference type="NCBI Taxonomy" id="51515"/>
    <lineage>
        <taxon>Bacteria</taxon>
        <taxon>Bacillati</taxon>
        <taxon>Bacillota</taxon>
        <taxon>Clostridia</taxon>
        <taxon>Eubacteriales</taxon>
        <taxon>Peptococcaceae</taxon>
        <taxon>Dehalobacterium</taxon>
    </lineage>
</organism>
<name>A0ABT1Y8I5_9FIRM</name>
<dbReference type="InterPro" id="IPR029044">
    <property type="entry name" value="Nucleotide-diphossugar_trans"/>
</dbReference>
<keyword evidence="2" id="KW-1185">Reference proteome</keyword>
<gene>
    <name evidence="1" type="ORF">NVS47_11895</name>
</gene>
<dbReference type="Gene3D" id="3.90.550.10">
    <property type="entry name" value="Spore Coat Polysaccharide Biosynthesis Protein SpsA, Chain A"/>
    <property type="match status" value="1"/>
</dbReference>
<proteinExistence type="predicted"/>
<comment type="caution">
    <text evidence="1">The sequence shown here is derived from an EMBL/GenBank/DDBJ whole genome shotgun (WGS) entry which is preliminary data.</text>
</comment>
<evidence type="ECO:0000313" key="2">
    <source>
        <dbReference type="Proteomes" id="UP001524944"/>
    </source>
</evidence>
<dbReference type="EMBL" id="JANPWE010000005">
    <property type="protein sequence ID" value="MCR6546204.1"/>
    <property type="molecule type" value="Genomic_DNA"/>
</dbReference>
<evidence type="ECO:0008006" key="3">
    <source>
        <dbReference type="Google" id="ProtNLM"/>
    </source>
</evidence>
<sequence length="332" mass="38878">MFKPYAIDIPVALIFFARPDTFSKVFAEVKKARPSKLFLIQDGPREDREDDIAGIAACLKVIEDIDWECRVYKNFSQKNLGCGVRVSSGISWVFEHVDRALILEDDTIVNPQFFKFCAELLERYKDDERICMISGLNHFKEWDCGGNSYFFTKTGAIAAWATWKRAWEQFDFLLIGMGDENTVRLLRENFNHKRAAKKRVKDWLDVHQGAKKGKEPRFWGMQWSYVKYVTNALAIVPKHNQSCNIGLGEKASFSGPGIKFMPRKVASWFFMNIGEIEFPLKHPDVIMCDTKYDKKYYDITYPPQLVRYTNKIYYKCKREVYKVVTNIRKWIK</sequence>
<accession>A0ABT1Y8I5</accession>
<protein>
    <recommendedName>
        <fullName evidence="3">Hemolytic protein HlpA-like protein</fullName>
    </recommendedName>
</protein>